<dbReference type="EMBL" id="PTIX01000009">
    <property type="protein sequence ID" value="PPK66892.1"/>
    <property type="molecule type" value="Genomic_DNA"/>
</dbReference>
<evidence type="ECO:0000313" key="1">
    <source>
        <dbReference type="EMBL" id="PPK66892.1"/>
    </source>
</evidence>
<organism evidence="1 2">
    <name type="scientific">Actinokineospora auranticolor</name>
    <dbReference type="NCBI Taxonomy" id="155976"/>
    <lineage>
        <taxon>Bacteria</taxon>
        <taxon>Bacillati</taxon>
        <taxon>Actinomycetota</taxon>
        <taxon>Actinomycetes</taxon>
        <taxon>Pseudonocardiales</taxon>
        <taxon>Pseudonocardiaceae</taxon>
        <taxon>Actinokineospora</taxon>
    </lineage>
</organism>
<name>A0A2S6GNS4_9PSEU</name>
<dbReference type="OrthoDB" id="3692627at2"/>
<keyword evidence="2" id="KW-1185">Reference proteome</keyword>
<proteinExistence type="predicted"/>
<comment type="caution">
    <text evidence="1">The sequence shown here is derived from an EMBL/GenBank/DDBJ whole genome shotgun (WGS) entry which is preliminary data.</text>
</comment>
<dbReference type="InterPro" id="IPR025680">
    <property type="entry name" value="DddI"/>
</dbReference>
<accession>A0A2S6GNS4</accession>
<protein>
    <submittedName>
        <fullName evidence="1">Immunity protein Imm1 of predicted polymorphic toxin system</fullName>
    </submittedName>
</protein>
<gene>
    <name evidence="1" type="ORF">CLV40_109277</name>
</gene>
<evidence type="ECO:0000313" key="2">
    <source>
        <dbReference type="Proteomes" id="UP000239203"/>
    </source>
</evidence>
<reference evidence="1 2" key="1">
    <citation type="submission" date="2018-02" db="EMBL/GenBank/DDBJ databases">
        <title>Genomic Encyclopedia of Archaeal and Bacterial Type Strains, Phase II (KMG-II): from individual species to whole genera.</title>
        <authorList>
            <person name="Goeker M."/>
        </authorList>
    </citation>
    <scope>NUCLEOTIDE SEQUENCE [LARGE SCALE GENOMIC DNA]</scope>
    <source>
        <strain evidence="1 2">YU 961-1</strain>
    </source>
</reference>
<dbReference type="AlphaFoldDB" id="A0A2S6GNS4"/>
<dbReference type="Pfam" id="PF14430">
    <property type="entry name" value="Imm1"/>
    <property type="match status" value="1"/>
</dbReference>
<sequence length="140" mass="15292">MPFTAHWDTYAPDEVPGEEEFTAESPGDVDRLVALLSDPHASAATIVHAGRAEVVSPYSGETVPDHLLWALVHSGFGYLHYHDPDHVSCVPVGDPTSAHHHYDYTDFEAGSGLPVDVFTKALKQFLATATRPTVVQWREG</sequence>
<dbReference type="RefSeq" id="WP_104480247.1">
    <property type="nucleotide sequence ID" value="NZ_CP154825.1"/>
</dbReference>
<dbReference type="Proteomes" id="UP000239203">
    <property type="component" value="Unassembled WGS sequence"/>
</dbReference>